<evidence type="ECO:0000313" key="4">
    <source>
        <dbReference type="EMBL" id="KKP43745.1"/>
    </source>
</evidence>
<keyword evidence="1 4" id="KW-0808">Transferase</keyword>
<dbReference type="STRING" id="1618566.UR35_C0017G0010"/>
<dbReference type="EMBL" id="LBOW01000017">
    <property type="protein sequence ID" value="KKP43745.1"/>
    <property type="molecule type" value="Genomic_DNA"/>
</dbReference>
<dbReference type="Proteomes" id="UP000034778">
    <property type="component" value="Unassembled WGS sequence"/>
</dbReference>
<accession>A0A0G0BXX8</accession>
<dbReference type="GO" id="GO:0016779">
    <property type="term" value="F:nucleotidyltransferase activity"/>
    <property type="evidence" value="ECO:0007669"/>
    <property type="project" value="UniProtKB-KW"/>
</dbReference>
<evidence type="ECO:0000313" key="5">
    <source>
        <dbReference type="Proteomes" id="UP000034778"/>
    </source>
</evidence>
<evidence type="ECO:0000256" key="1">
    <source>
        <dbReference type="ARBA" id="ARBA00022679"/>
    </source>
</evidence>
<organism evidence="4 5">
    <name type="scientific">Candidatus Woesebacteria bacterium GW2011_GWB1_33_22</name>
    <dbReference type="NCBI Taxonomy" id="1618566"/>
    <lineage>
        <taxon>Bacteria</taxon>
        <taxon>Candidatus Woeseibacteriota</taxon>
    </lineage>
</organism>
<reference evidence="4 5" key="1">
    <citation type="journal article" date="2015" name="Nature">
        <title>rRNA introns, odd ribosomes, and small enigmatic genomes across a large radiation of phyla.</title>
        <authorList>
            <person name="Brown C.T."/>
            <person name="Hug L.A."/>
            <person name="Thomas B.C."/>
            <person name="Sharon I."/>
            <person name="Castelle C.J."/>
            <person name="Singh A."/>
            <person name="Wilkins M.J."/>
            <person name="Williams K.H."/>
            <person name="Banfield J.F."/>
        </authorList>
    </citation>
    <scope>NUCLEOTIDE SEQUENCE [LARGE SCALE GENOMIC DNA]</scope>
</reference>
<name>A0A0G0BXX8_9BACT</name>
<gene>
    <name evidence="4" type="ORF">UR35_C0017G0010</name>
</gene>
<dbReference type="InterPro" id="IPR029044">
    <property type="entry name" value="Nucleotide-diphossugar_trans"/>
</dbReference>
<dbReference type="PANTHER" id="PTHR43584:SF8">
    <property type="entry name" value="N-ACETYLMURAMATE ALPHA-1-PHOSPHATE URIDYLYLTRANSFERASE"/>
    <property type="match status" value="1"/>
</dbReference>
<keyword evidence="2" id="KW-0548">Nucleotidyltransferase</keyword>
<dbReference type="InterPro" id="IPR005835">
    <property type="entry name" value="NTP_transferase_dom"/>
</dbReference>
<proteinExistence type="predicted"/>
<dbReference type="InterPro" id="IPR050065">
    <property type="entry name" value="GlmU-like"/>
</dbReference>
<protein>
    <submittedName>
        <fullName evidence="4">Nucleotidyl transferase</fullName>
    </submittedName>
</protein>
<dbReference type="SUPFAM" id="SSF53448">
    <property type="entry name" value="Nucleotide-diphospho-sugar transferases"/>
    <property type="match status" value="1"/>
</dbReference>
<comment type="caution">
    <text evidence="4">The sequence shown here is derived from an EMBL/GenBank/DDBJ whole genome shotgun (WGS) entry which is preliminary data.</text>
</comment>
<sequence length="250" mass="28638">MSPEKGILLAAAEGKRLRPLTNMLPKPLVPIDGQSLIFHSLRLFENLQVKDVVVVIEPRLGHMIKLAIEKMYLGNLNITFVTQQKHNGIGFAILECENQIGPEPFFVRFADEYHPQANKLKQRDFGHEEAILVIRREDKPKYLYQNTNVVVDERSRKVVRVERPSNNKNLSDYHLCGLMSFPSYFFDTLRQFSDKPGSFTKSGEFSTLTSIQHIINTRGSVGYTECNGFYTNVNTFNDLMGAYKYSLLNK</sequence>
<dbReference type="AlphaFoldDB" id="A0A0G0BXX8"/>
<evidence type="ECO:0000259" key="3">
    <source>
        <dbReference type="Pfam" id="PF00483"/>
    </source>
</evidence>
<dbReference type="Pfam" id="PF00483">
    <property type="entry name" value="NTP_transferase"/>
    <property type="match status" value="1"/>
</dbReference>
<dbReference type="PANTHER" id="PTHR43584">
    <property type="entry name" value="NUCLEOTIDYL TRANSFERASE"/>
    <property type="match status" value="1"/>
</dbReference>
<evidence type="ECO:0000256" key="2">
    <source>
        <dbReference type="ARBA" id="ARBA00022695"/>
    </source>
</evidence>
<feature type="domain" description="Nucleotidyl transferase" evidence="3">
    <location>
        <begin position="5"/>
        <end position="191"/>
    </location>
</feature>
<dbReference type="Gene3D" id="3.90.550.10">
    <property type="entry name" value="Spore Coat Polysaccharide Biosynthesis Protein SpsA, Chain A"/>
    <property type="match status" value="1"/>
</dbReference>